<evidence type="ECO:0000256" key="4">
    <source>
        <dbReference type="SAM" id="SignalP"/>
    </source>
</evidence>
<dbReference type="GO" id="GO:0005102">
    <property type="term" value="F:signaling receptor binding"/>
    <property type="evidence" value="ECO:0007669"/>
    <property type="project" value="TreeGrafter"/>
</dbReference>
<dbReference type="InterPro" id="IPR050504">
    <property type="entry name" value="IgSF_BTN/MOG"/>
</dbReference>
<accession>A0A9D3M5S7</accession>
<evidence type="ECO:0000256" key="1">
    <source>
        <dbReference type="ARBA" id="ARBA00004370"/>
    </source>
</evidence>
<dbReference type="InterPro" id="IPR003599">
    <property type="entry name" value="Ig_sub"/>
</dbReference>
<dbReference type="PANTHER" id="PTHR24100">
    <property type="entry name" value="BUTYROPHILIN"/>
    <property type="match status" value="1"/>
</dbReference>
<dbReference type="Proteomes" id="UP001044222">
    <property type="component" value="Chromosome 9"/>
</dbReference>
<evidence type="ECO:0000256" key="2">
    <source>
        <dbReference type="ARBA" id="ARBA00023136"/>
    </source>
</evidence>
<dbReference type="SMART" id="SM00409">
    <property type="entry name" value="IG"/>
    <property type="match status" value="1"/>
</dbReference>
<feature type="signal peptide" evidence="4">
    <location>
        <begin position="1"/>
        <end position="27"/>
    </location>
</feature>
<dbReference type="GO" id="GO:0001817">
    <property type="term" value="P:regulation of cytokine production"/>
    <property type="evidence" value="ECO:0007669"/>
    <property type="project" value="TreeGrafter"/>
</dbReference>
<evidence type="ECO:0000313" key="6">
    <source>
        <dbReference type="EMBL" id="KAG5843004.1"/>
    </source>
</evidence>
<gene>
    <name evidence="6" type="ORF">ANANG_G00183870</name>
</gene>
<dbReference type="Gene3D" id="2.60.40.10">
    <property type="entry name" value="Immunoglobulins"/>
    <property type="match status" value="2"/>
</dbReference>
<keyword evidence="3" id="KW-0393">Immunoglobulin domain</keyword>
<feature type="domain" description="Immunoglobulin" evidence="5">
    <location>
        <begin position="110"/>
        <end position="197"/>
    </location>
</feature>
<reference evidence="6" key="1">
    <citation type="submission" date="2021-01" db="EMBL/GenBank/DDBJ databases">
        <title>A chromosome-scale assembly of European eel, Anguilla anguilla.</title>
        <authorList>
            <person name="Henkel C."/>
            <person name="Jong-Raadsen S.A."/>
            <person name="Dufour S."/>
            <person name="Weltzien F.-A."/>
            <person name="Palstra A.P."/>
            <person name="Pelster B."/>
            <person name="Spaink H.P."/>
            <person name="Van Den Thillart G.E."/>
            <person name="Jansen H."/>
            <person name="Zahm M."/>
            <person name="Klopp C."/>
            <person name="Cedric C."/>
            <person name="Louis A."/>
            <person name="Berthelot C."/>
            <person name="Parey E."/>
            <person name="Roest Crollius H."/>
            <person name="Montfort J."/>
            <person name="Robinson-Rechavi M."/>
            <person name="Bucao C."/>
            <person name="Bouchez O."/>
            <person name="Gislard M."/>
            <person name="Lluch J."/>
            <person name="Milhes M."/>
            <person name="Lampietro C."/>
            <person name="Lopez Roques C."/>
            <person name="Donnadieu C."/>
            <person name="Braasch I."/>
            <person name="Desvignes T."/>
            <person name="Postlethwait J."/>
            <person name="Bobe J."/>
            <person name="Guiguen Y."/>
            <person name="Dirks R."/>
        </authorList>
    </citation>
    <scope>NUCLEOTIDE SEQUENCE</scope>
    <source>
        <strain evidence="6">Tag_6206</strain>
        <tissue evidence="6">Liver</tissue>
    </source>
</reference>
<sequence>MLRPFKICGWVSVQCVLLHCLIHLSVSELSELSVFSYVGDQAMLPCNWTSRGPDYKGRVEVKPRSFEEGDCSLLLREVRFSDAGPYESFIGVGKRRRFIRSVELNVRDHKSKETMVEGQQLKLNLHTTQAATVVFQRNREAGANVIWQRGGGGSRQEHLTEGERELTLSGVTLEDSGTYRVLDPDGLAVSTVHLTVEEALNKLPIPEGRKDGAYNEDARDVQSSAIRTSGTSLIMSSLLFIIYHIHFLSGFSRT</sequence>
<keyword evidence="7" id="KW-1185">Reference proteome</keyword>
<evidence type="ECO:0000256" key="3">
    <source>
        <dbReference type="ARBA" id="ARBA00023319"/>
    </source>
</evidence>
<dbReference type="InterPro" id="IPR036179">
    <property type="entry name" value="Ig-like_dom_sf"/>
</dbReference>
<evidence type="ECO:0000259" key="5">
    <source>
        <dbReference type="SMART" id="SM00409"/>
    </source>
</evidence>
<dbReference type="GO" id="GO:0009897">
    <property type="term" value="C:external side of plasma membrane"/>
    <property type="evidence" value="ECO:0007669"/>
    <property type="project" value="TreeGrafter"/>
</dbReference>
<dbReference type="SUPFAM" id="SSF48726">
    <property type="entry name" value="Immunoglobulin"/>
    <property type="match status" value="2"/>
</dbReference>
<comment type="subcellular location">
    <subcellularLocation>
        <location evidence="1">Membrane</location>
    </subcellularLocation>
</comment>
<dbReference type="CDD" id="cd00096">
    <property type="entry name" value="Ig"/>
    <property type="match status" value="1"/>
</dbReference>
<evidence type="ECO:0000313" key="7">
    <source>
        <dbReference type="Proteomes" id="UP001044222"/>
    </source>
</evidence>
<comment type="caution">
    <text evidence="6">The sequence shown here is derived from an EMBL/GenBank/DDBJ whole genome shotgun (WGS) entry which is preliminary data.</text>
</comment>
<dbReference type="EMBL" id="JAFIRN010000009">
    <property type="protein sequence ID" value="KAG5843004.1"/>
    <property type="molecule type" value="Genomic_DNA"/>
</dbReference>
<proteinExistence type="predicted"/>
<name>A0A9D3M5S7_ANGAN</name>
<dbReference type="AlphaFoldDB" id="A0A9D3M5S7"/>
<feature type="chain" id="PRO_5038469707" description="Immunoglobulin domain-containing protein" evidence="4">
    <location>
        <begin position="28"/>
        <end position="254"/>
    </location>
</feature>
<organism evidence="6 7">
    <name type="scientific">Anguilla anguilla</name>
    <name type="common">European freshwater eel</name>
    <name type="synonym">Muraena anguilla</name>
    <dbReference type="NCBI Taxonomy" id="7936"/>
    <lineage>
        <taxon>Eukaryota</taxon>
        <taxon>Metazoa</taxon>
        <taxon>Chordata</taxon>
        <taxon>Craniata</taxon>
        <taxon>Vertebrata</taxon>
        <taxon>Euteleostomi</taxon>
        <taxon>Actinopterygii</taxon>
        <taxon>Neopterygii</taxon>
        <taxon>Teleostei</taxon>
        <taxon>Anguilliformes</taxon>
        <taxon>Anguillidae</taxon>
        <taxon>Anguilla</taxon>
    </lineage>
</organism>
<protein>
    <recommendedName>
        <fullName evidence="5">Immunoglobulin domain-containing protein</fullName>
    </recommendedName>
</protein>
<keyword evidence="4" id="KW-0732">Signal</keyword>
<dbReference type="GO" id="GO:0050852">
    <property type="term" value="P:T cell receptor signaling pathway"/>
    <property type="evidence" value="ECO:0007669"/>
    <property type="project" value="TreeGrafter"/>
</dbReference>
<dbReference type="InterPro" id="IPR013783">
    <property type="entry name" value="Ig-like_fold"/>
</dbReference>
<keyword evidence="2" id="KW-0472">Membrane</keyword>